<dbReference type="AlphaFoldDB" id="A0A428ZF50"/>
<dbReference type="Gene3D" id="1.10.3300.10">
    <property type="entry name" value="Jann2411-like domain"/>
    <property type="match status" value="1"/>
</dbReference>
<dbReference type="Pfam" id="PF11706">
    <property type="entry name" value="zf-CGNR"/>
    <property type="match status" value="1"/>
</dbReference>
<dbReference type="OrthoDB" id="123307at2"/>
<proteinExistence type="predicted"/>
<dbReference type="RefSeq" id="WP_051795393.1">
    <property type="nucleotide sequence ID" value="NZ_QHKI01000008.1"/>
</dbReference>
<dbReference type="InterPro" id="IPR010852">
    <property type="entry name" value="ABATE"/>
</dbReference>
<evidence type="ECO:0000259" key="1">
    <source>
        <dbReference type="Pfam" id="PF11706"/>
    </source>
</evidence>
<evidence type="ECO:0000313" key="3">
    <source>
        <dbReference type="Proteomes" id="UP000287547"/>
    </source>
</evidence>
<protein>
    <submittedName>
        <fullName evidence="2">CGNR zinc finger domain-containing protein</fullName>
    </submittedName>
</protein>
<sequence length="166" mass="18163">MASSSHEEALVTLLNSRAYSTLPDKLDLPELVEDVLRPFGGTTGQLDLVRAVRDDLVGLVTVDPRDSAADWAAFSGRVSSVTFQQDFSTPGAVRLRQVSGDPVVGSIVLSVAAVVEAGNWTRLKLCANDLCTEVFYDTTRSRTRRWHSYEICGNRTNVAAYRARNS</sequence>
<reference evidence="2 3" key="1">
    <citation type="submission" date="2018-05" db="EMBL/GenBank/DDBJ databases">
        <title>Evolution of GPA BGCs.</title>
        <authorList>
            <person name="Waglechner N."/>
            <person name="Wright G.D."/>
        </authorList>
    </citation>
    <scope>NUCLEOTIDE SEQUENCE [LARGE SCALE GENOMIC DNA]</scope>
    <source>
        <strain evidence="2 3">A82846</strain>
    </source>
</reference>
<evidence type="ECO:0000313" key="2">
    <source>
        <dbReference type="EMBL" id="RSM86601.1"/>
    </source>
</evidence>
<organism evidence="2 3">
    <name type="scientific">Kibdelosporangium aridum</name>
    <dbReference type="NCBI Taxonomy" id="2030"/>
    <lineage>
        <taxon>Bacteria</taxon>
        <taxon>Bacillati</taxon>
        <taxon>Actinomycetota</taxon>
        <taxon>Actinomycetes</taxon>
        <taxon>Pseudonocardiales</taxon>
        <taxon>Pseudonocardiaceae</taxon>
        <taxon>Kibdelosporangium</taxon>
    </lineage>
</organism>
<comment type="caution">
    <text evidence="2">The sequence shown here is derived from an EMBL/GenBank/DDBJ whole genome shotgun (WGS) entry which is preliminary data.</text>
</comment>
<gene>
    <name evidence="2" type="ORF">DMH04_13220</name>
</gene>
<name>A0A428ZF50_KIBAR</name>
<feature type="domain" description="Zinc finger CGNR" evidence="1">
    <location>
        <begin position="122"/>
        <end position="164"/>
    </location>
</feature>
<accession>A0A428ZF50</accession>
<dbReference type="InterPro" id="IPR023286">
    <property type="entry name" value="ABATE_dom_sf"/>
</dbReference>
<dbReference type="InterPro" id="IPR021005">
    <property type="entry name" value="Znf_CGNR"/>
</dbReference>
<dbReference type="Proteomes" id="UP000287547">
    <property type="component" value="Unassembled WGS sequence"/>
</dbReference>
<dbReference type="SUPFAM" id="SSF160904">
    <property type="entry name" value="Jann2411-like"/>
    <property type="match status" value="1"/>
</dbReference>
<dbReference type="EMBL" id="QHKI01000008">
    <property type="protein sequence ID" value="RSM86601.1"/>
    <property type="molecule type" value="Genomic_DNA"/>
</dbReference>
<dbReference type="PANTHER" id="PTHR35525:SF3">
    <property type="entry name" value="BLL6575 PROTEIN"/>
    <property type="match status" value="1"/>
</dbReference>
<dbReference type="PANTHER" id="PTHR35525">
    <property type="entry name" value="BLL6575 PROTEIN"/>
    <property type="match status" value="1"/>
</dbReference>